<feature type="domain" description="Signal transduction histidine kinase subgroup 3 dimerisation and phosphoacceptor" evidence="12">
    <location>
        <begin position="389"/>
        <end position="455"/>
    </location>
</feature>
<keyword evidence="10" id="KW-0812">Transmembrane</keyword>
<organism evidence="14 16">
    <name type="scientific">Acetivibrio saccincola</name>
    <dbReference type="NCBI Taxonomy" id="1677857"/>
    <lineage>
        <taxon>Bacteria</taxon>
        <taxon>Bacillati</taxon>
        <taxon>Bacillota</taxon>
        <taxon>Clostridia</taxon>
        <taxon>Eubacteriales</taxon>
        <taxon>Oscillospiraceae</taxon>
        <taxon>Acetivibrio</taxon>
    </lineage>
</organism>
<evidence type="ECO:0000256" key="3">
    <source>
        <dbReference type="ARBA" id="ARBA00022553"/>
    </source>
</evidence>
<sequence>MSFYFDLKILFQSTSVLLALFMIILFVSKGKKTPLLYSYLWCQVIVFIWSSSHIFFLFSTNLKTRFITTCFEYIAIVFIGPSWLLFCLIYTYSKILKKRKLIYLMFLPSVLVYILLLTNKYHHKFYYDFTMTELVYGPVFWFHVSSSYLYALIGTIILIRHSIKTIGYARKRTFMFIFATIIPILANFFYVLNSTIGLNILPQGYDLTPVSFSLSLLLFSVAMYKYRFLNIVPIAYRKIVSNLSESIIVVDSFNKIDNYNESFLKTFPVAENINTYDDIKNFTHYLKSNCAPTAELERIINTINDEKSTNYEYGDIDMLSPDKKSFRVSIQPLFGKKQDFLGRIIHFNDVTEYKELLDEVKEKNAELTAMNQQLSEYAATVEELSIARERNRFARDVHDTLGHSMTLLISLLEVCNITCKKDAEKTQEKIAQALKVAREGLKELRRSIKGLVPENLKNSDILSSIKSLIDDFKPSGINIDFSHDVEKVNIDPRFSSVIFRTCQEALTNSLRHGKAKNVTIILRANPKKIELFIFDDGIGCPDLKKGFGLTSMTQRVKDIGGNIVFGSDGESGFNVKLVIPLDHVD</sequence>
<evidence type="ECO:0000259" key="11">
    <source>
        <dbReference type="Pfam" id="PF02518"/>
    </source>
</evidence>
<dbReference type="SUPFAM" id="SSF55874">
    <property type="entry name" value="ATPase domain of HSP90 chaperone/DNA topoisomerase II/histidine kinase"/>
    <property type="match status" value="1"/>
</dbReference>
<dbReference type="GO" id="GO:0005524">
    <property type="term" value="F:ATP binding"/>
    <property type="evidence" value="ECO:0007669"/>
    <property type="project" value="UniProtKB-KW"/>
</dbReference>
<feature type="domain" description="Histidine kinase/HSP90-like ATPase" evidence="11">
    <location>
        <begin position="498"/>
        <end position="582"/>
    </location>
</feature>
<dbReference type="Pfam" id="PF02518">
    <property type="entry name" value="HATPase_c"/>
    <property type="match status" value="1"/>
</dbReference>
<dbReference type="InterPro" id="IPR050482">
    <property type="entry name" value="Sensor_HK_TwoCompSys"/>
</dbReference>
<comment type="catalytic activity">
    <reaction evidence="1">
        <text>ATP + protein L-histidine = ADP + protein N-phospho-L-histidine.</text>
        <dbReference type="EC" id="2.7.13.3"/>
    </reaction>
</comment>
<keyword evidence="4 14" id="KW-0808">Transferase</keyword>
<dbReference type="InterPro" id="IPR003594">
    <property type="entry name" value="HATPase_dom"/>
</dbReference>
<dbReference type="GO" id="GO:0000155">
    <property type="term" value="F:phosphorelay sensor kinase activity"/>
    <property type="evidence" value="ECO:0007669"/>
    <property type="project" value="InterPro"/>
</dbReference>
<dbReference type="EMBL" id="CP025197">
    <property type="protein sequence ID" value="AUG58777.1"/>
    <property type="molecule type" value="Genomic_DNA"/>
</dbReference>
<keyword evidence="7" id="KW-0067">ATP-binding</keyword>
<feature type="transmembrane region" description="Helical" evidence="10">
    <location>
        <begin position="6"/>
        <end position="27"/>
    </location>
</feature>
<dbReference type="PANTHER" id="PTHR24421:SF10">
    <property type="entry name" value="NITRATE_NITRITE SENSOR PROTEIN NARQ"/>
    <property type="match status" value="1"/>
</dbReference>
<dbReference type="Proteomes" id="UP000233534">
    <property type="component" value="Chromosome"/>
</dbReference>
<evidence type="ECO:0000256" key="6">
    <source>
        <dbReference type="ARBA" id="ARBA00022777"/>
    </source>
</evidence>
<name>A0A2K9E500_9FIRM</name>
<dbReference type="Gene3D" id="3.30.565.10">
    <property type="entry name" value="Histidine kinase-like ATPase, C-terminal domain"/>
    <property type="match status" value="1"/>
</dbReference>
<evidence type="ECO:0000313" key="14">
    <source>
        <dbReference type="EMBL" id="AUG58777.1"/>
    </source>
</evidence>
<dbReference type="AlphaFoldDB" id="A0A2K9E500"/>
<reference evidence="14 16" key="1">
    <citation type="submission" date="2017-12" db="EMBL/GenBank/DDBJ databases">
        <title>Complete genome sequence of Herbivorax saccincola GGR1, a novel Cellulosome-producing hydrolytic bacterium in a thermophilic biogas plant, established by Illumina and Nanopore MinION sequencing.</title>
        <authorList>
            <person name="Pechtl A."/>
            <person name="Ruckert C."/>
            <person name="Koeck D.E."/>
            <person name="Maus I."/>
            <person name="Winkler A."/>
            <person name="Kalinowski J."/>
            <person name="Puhler A."/>
            <person name="Schwarz W.W."/>
            <person name="Zverlov V.V."/>
            <person name="Schluter A."/>
            <person name="Liebl W."/>
        </authorList>
    </citation>
    <scope>NUCLEOTIDE SEQUENCE [LARGE SCALE GENOMIC DNA]</scope>
    <source>
        <strain evidence="14">GGR1</strain>
        <strain evidence="16">SR1</strain>
    </source>
</reference>
<feature type="transmembrane region" description="Helical" evidence="10">
    <location>
        <begin position="66"/>
        <end position="89"/>
    </location>
</feature>
<dbReference type="RefSeq" id="WP_101303439.1">
    <property type="nucleotide sequence ID" value="NZ_DAONOL010000036.1"/>
</dbReference>
<evidence type="ECO:0000313" key="17">
    <source>
        <dbReference type="Proteomes" id="UP000239720"/>
    </source>
</evidence>
<dbReference type="OrthoDB" id="199946at2"/>
<feature type="transmembrane region" description="Helical" evidence="10">
    <location>
        <begin position="212"/>
        <end position="229"/>
    </location>
</feature>
<feature type="transmembrane region" description="Helical" evidence="10">
    <location>
        <begin position="139"/>
        <end position="161"/>
    </location>
</feature>
<evidence type="ECO:0000256" key="9">
    <source>
        <dbReference type="SAM" id="Coils"/>
    </source>
</evidence>
<feature type="transmembrane region" description="Helical" evidence="10">
    <location>
        <begin position="173"/>
        <end position="192"/>
    </location>
</feature>
<protein>
    <recommendedName>
        <fullName evidence="2">histidine kinase</fullName>
        <ecNumber evidence="2">2.7.13.3</ecNumber>
    </recommendedName>
</protein>
<keyword evidence="10" id="KW-1133">Transmembrane helix</keyword>
<dbReference type="GO" id="GO:0016020">
    <property type="term" value="C:membrane"/>
    <property type="evidence" value="ECO:0007669"/>
    <property type="project" value="InterPro"/>
</dbReference>
<dbReference type="Pfam" id="PF07730">
    <property type="entry name" value="HisKA_3"/>
    <property type="match status" value="1"/>
</dbReference>
<dbReference type="InterPro" id="IPR011712">
    <property type="entry name" value="Sig_transdc_His_kin_sub3_dim/P"/>
</dbReference>
<evidence type="ECO:0000256" key="5">
    <source>
        <dbReference type="ARBA" id="ARBA00022741"/>
    </source>
</evidence>
<evidence type="ECO:0000256" key="1">
    <source>
        <dbReference type="ARBA" id="ARBA00000085"/>
    </source>
</evidence>
<dbReference type="Gene3D" id="1.20.5.1930">
    <property type="match status" value="1"/>
</dbReference>
<dbReference type="PANTHER" id="PTHR24421">
    <property type="entry name" value="NITRATE/NITRITE SENSOR PROTEIN NARX-RELATED"/>
    <property type="match status" value="1"/>
</dbReference>
<evidence type="ECO:0000256" key="4">
    <source>
        <dbReference type="ARBA" id="ARBA00022679"/>
    </source>
</evidence>
<dbReference type="GO" id="GO:0046983">
    <property type="term" value="F:protein dimerization activity"/>
    <property type="evidence" value="ECO:0007669"/>
    <property type="project" value="InterPro"/>
</dbReference>
<keyword evidence="16" id="KW-1185">Reference proteome</keyword>
<keyword evidence="6 14" id="KW-0418">Kinase</keyword>
<dbReference type="InterPro" id="IPR031621">
    <property type="entry name" value="HisKA_7TM"/>
</dbReference>
<evidence type="ECO:0000256" key="8">
    <source>
        <dbReference type="ARBA" id="ARBA00023012"/>
    </source>
</evidence>
<evidence type="ECO:0000256" key="2">
    <source>
        <dbReference type="ARBA" id="ARBA00012438"/>
    </source>
</evidence>
<feature type="transmembrane region" description="Helical" evidence="10">
    <location>
        <begin position="101"/>
        <end position="119"/>
    </location>
</feature>
<dbReference type="InterPro" id="IPR036890">
    <property type="entry name" value="HATPase_C_sf"/>
</dbReference>
<feature type="coiled-coil region" evidence="9">
    <location>
        <begin position="350"/>
        <end position="380"/>
    </location>
</feature>
<dbReference type="EMBL" id="NEMB01000003">
    <property type="protein sequence ID" value="PQQ66129.1"/>
    <property type="molecule type" value="Genomic_DNA"/>
</dbReference>
<evidence type="ECO:0000313" key="16">
    <source>
        <dbReference type="Proteomes" id="UP000233534"/>
    </source>
</evidence>
<keyword evidence="5" id="KW-0547">Nucleotide-binding</keyword>
<evidence type="ECO:0000313" key="15">
    <source>
        <dbReference type="EMBL" id="PQQ66129.1"/>
    </source>
</evidence>
<evidence type="ECO:0000259" key="12">
    <source>
        <dbReference type="Pfam" id="PF07730"/>
    </source>
</evidence>
<keyword evidence="8" id="KW-0902">Two-component regulatory system</keyword>
<dbReference type="CDD" id="cd16917">
    <property type="entry name" value="HATPase_UhpB-NarQ-NarX-like"/>
    <property type="match status" value="1"/>
</dbReference>
<dbReference type="Gene3D" id="3.30.450.20">
    <property type="entry name" value="PAS domain"/>
    <property type="match status" value="1"/>
</dbReference>
<evidence type="ECO:0000259" key="13">
    <source>
        <dbReference type="Pfam" id="PF16927"/>
    </source>
</evidence>
<reference evidence="15 17" key="2">
    <citation type="journal article" date="2018" name="Syst. Appl. Microbiol.">
        <title>Characterization and high-quality draft genome sequence of Herbivorax saccincola A7, an anaerobic, alkaliphilic, thermophilic, cellulolytic, and xylanolytic bacterium.</title>
        <authorList>
            <person name="Aikawa S."/>
            <person name="Baramee S."/>
            <person name="Sermsathanaswadi J."/>
            <person name="Thianheng P."/>
            <person name="Tachaapaikoon C."/>
            <person name="Shikata A."/>
            <person name="Waeonukul R."/>
            <person name="Pason P."/>
            <person name="Ratanakhanokchai K."/>
            <person name="Kosugi A."/>
        </authorList>
    </citation>
    <scope>NUCLEOTIDE SEQUENCE [LARGE SCALE GENOMIC DNA]</scope>
    <source>
        <strain evidence="15 17">A7</strain>
    </source>
</reference>
<keyword evidence="3" id="KW-0597">Phosphoprotein</keyword>
<dbReference type="Proteomes" id="UP000239720">
    <property type="component" value="Unassembled WGS sequence"/>
</dbReference>
<keyword evidence="9" id="KW-0175">Coiled coil</keyword>
<keyword evidence="10" id="KW-0472">Membrane</keyword>
<accession>A0A2K9E500</accession>
<feature type="transmembrane region" description="Helical" evidence="10">
    <location>
        <begin position="39"/>
        <end position="60"/>
    </location>
</feature>
<dbReference type="EC" id="2.7.13.3" evidence="2"/>
<gene>
    <name evidence="14" type="primary">liaS</name>
    <name evidence="15" type="ORF">B9R14_04705</name>
    <name evidence="14" type="ORF">HVS_14620</name>
</gene>
<evidence type="ECO:0000256" key="7">
    <source>
        <dbReference type="ARBA" id="ARBA00022840"/>
    </source>
</evidence>
<dbReference type="KEGG" id="hsc:HVS_14620"/>
<proteinExistence type="predicted"/>
<dbReference type="Pfam" id="PF16927">
    <property type="entry name" value="HisKA_7TM"/>
    <property type="match status" value="1"/>
</dbReference>
<evidence type="ECO:0000256" key="10">
    <source>
        <dbReference type="SAM" id="Phobius"/>
    </source>
</evidence>
<feature type="domain" description="Histidine kinase N-terminal 7TM region" evidence="13">
    <location>
        <begin position="14"/>
        <end position="233"/>
    </location>
</feature>